<evidence type="ECO:0000256" key="2">
    <source>
        <dbReference type="ARBA" id="ARBA00023326"/>
    </source>
</evidence>
<evidence type="ECO:0000259" key="4">
    <source>
        <dbReference type="PROSITE" id="PS50853"/>
    </source>
</evidence>
<dbReference type="InterPro" id="IPR017853">
    <property type="entry name" value="GH"/>
</dbReference>
<dbReference type="Pfam" id="PF00041">
    <property type="entry name" value="fn3"/>
    <property type="match status" value="1"/>
</dbReference>
<dbReference type="SMART" id="SM00060">
    <property type="entry name" value="FN3"/>
    <property type="match status" value="1"/>
</dbReference>
<evidence type="ECO:0000313" key="5">
    <source>
        <dbReference type="EMBL" id="OTN95889.1"/>
    </source>
</evidence>
<evidence type="ECO:0000313" key="6">
    <source>
        <dbReference type="Proteomes" id="UP000194885"/>
    </source>
</evidence>
<gene>
    <name evidence="5" type="ORF">A5810_000213</name>
</gene>
<dbReference type="AlphaFoldDB" id="A0A242BKI0"/>
<dbReference type="PANTHER" id="PTHR42976:SF1">
    <property type="entry name" value="GH18 DOMAIN-CONTAINING PROTEIN-RELATED"/>
    <property type="match status" value="1"/>
</dbReference>
<dbReference type="InterPro" id="IPR013783">
    <property type="entry name" value="Ig-like_fold"/>
</dbReference>
<sequence>MKRGLRKILTGAALSTMLFSPALLIQVQESSAIEQAVATNPDFGVGQGIEWPKQVVAPYVDITAYSSDEELSNNGALNLAAVAQQTGQKFFKLGFLQARGIRNGRIDWAWGGFNGLSEIDNDEWQYEGIKKSIRELRQNGGDVAVSFGGLNSGAFWEVTQNQELLYDAYMEVIQGYGLTRVDYDVEAAAMGYEANLANAKAVKKVQEATGVEVTLTLPVMDTGLISTGLAVLQAYLEAGVDLANINLMTMCYGSSVPDYAQGSLDAVDNTMVQLKEYYQRFMGTTLTTEQAYAKLGTTPSIGFESEAHPYFTATMLNRVVQHAKERKIGMVSYWSMNRDSKVDGGQGQVNNRYEFLNVAQRFTDDTPLPEDKEKPTIPENFKAELVTSRRAALSWSPATDNDSIGKYNLRLIGNEEIVERSTIDINYTFEDLKANTTYTVELTAEDRSGNISDKTTLTFTTLADNESEYPVWDPEKVYAAGNRVVYEGIIYEAKYWTQNNNPSESGEWGPWRQIS</sequence>
<comment type="caution">
    <text evidence="5">The sequence shown here is derived from an EMBL/GenBank/DDBJ whole genome shotgun (WGS) entry which is preliminary data.</text>
</comment>
<dbReference type="InterPro" id="IPR003961">
    <property type="entry name" value="FN3_dom"/>
</dbReference>
<dbReference type="SUPFAM" id="SSF51445">
    <property type="entry name" value="(Trans)glycosidases"/>
    <property type="match status" value="1"/>
</dbReference>
<dbReference type="Pfam" id="PF02839">
    <property type="entry name" value="CBM_5_12"/>
    <property type="match status" value="1"/>
</dbReference>
<keyword evidence="2" id="KW-0119">Carbohydrate metabolism</keyword>
<name>A0A242BKI0_ENTFC</name>
<dbReference type="SUPFAM" id="SSF49265">
    <property type="entry name" value="Fibronectin type III"/>
    <property type="match status" value="1"/>
</dbReference>
<reference evidence="5 6" key="1">
    <citation type="submission" date="2017-05" db="EMBL/GenBank/DDBJ databases">
        <title>The Genome Sequence of Enterococcus faecium 7H8_DIV0219.</title>
        <authorList>
            <consortium name="The Broad Institute Genomics Platform"/>
            <consortium name="The Broad Institute Genomic Center for Infectious Diseases"/>
            <person name="Earl A."/>
            <person name="Manson A."/>
            <person name="Schwartman J."/>
            <person name="Gilmore M."/>
            <person name="Abouelleil A."/>
            <person name="Cao P."/>
            <person name="Chapman S."/>
            <person name="Cusick C."/>
            <person name="Shea T."/>
            <person name="Young S."/>
            <person name="Neafsey D."/>
            <person name="Nusbaum C."/>
            <person name="Birren B."/>
        </authorList>
    </citation>
    <scope>NUCLEOTIDE SEQUENCE [LARGE SCALE GENOMIC DNA]</scope>
    <source>
        <strain evidence="5 6">7H8_DIV0219</strain>
    </source>
</reference>
<dbReference type="InterPro" id="IPR052750">
    <property type="entry name" value="GH18_Chitinase"/>
</dbReference>
<dbReference type="Gene3D" id="2.60.40.10">
    <property type="entry name" value="Immunoglobulins"/>
    <property type="match status" value="1"/>
</dbReference>
<feature type="chain" id="PRO_5039059043" description="Fibronectin type-III domain-containing protein" evidence="3">
    <location>
        <begin position="25"/>
        <end position="515"/>
    </location>
</feature>
<keyword evidence="2" id="KW-0624">Polysaccharide degradation</keyword>
<protein>
    <recommendedName>
        <fullName evidence="4">Fibronectin type-III domain-containing protein</fullName>
    </recommendedName>
</protein>
<dbReference type="GO" id="GO:0030246">
    <property type="term" value="F:carbohydrate binding"/>
    <property type="evidence" value="ECO:0007669"/>
    <property type="project" value="InterPro"/>
</dbReference>
<evidence type="ECO:0000256" key="3">
    <source>
        <dbReference type="SAM" id="SignalP"/>
    </source>
</evidence>
<feature type="signal peptide" evidence="3">
    <location>
        <begin position="1"/>
        <end position="24"/>
    </location>
</feature>
<dbReference type="Proteomes" id="UP000194885">
    <property type="component" value="Unassembled WGS sequence"/>
</dbReference>
<dbReference type="PANTHER" id="PTHR42976">
    <property type="entry name" value="BIFUNCTIONAL CHITINASE/LYSOZYME-RELATED"/>
    <property type="match status" value="1"/>
</dbReference>
<dbReference type="InterPro" id="IPR003610">
    <property type="entry name" value="CBM5/12"/>
</dbReference>
<evidence type="ECO:0000256" key="1">
    <source>
        <dbReference type="ARBA" id="ARBA00022801"/>
    </source>
</evidence>
<dbReference type="InterPro" id="IPR036116">
    <property type="entry name" value="FN3_sf"/>
</dbReference>
<dbReference type="InterPro" id="IPR036573">
    <property type="entry name" value="CBM_sf_5/12"/>
</dbReference>
<dbReference type="RefSeq" id="WP_086322877.1">
    <property type="nucleotide sequence ID" value="NZ_NGKW01000001.1"/>
</dbReference>
<dbReference type="CDD" id="cd00063">
    <property type="entry name" value="FN3"/>
    <property type="match status" value="1"/>
</dbReference>
<dbReference type="Gene3D" id="3.20.20.80">
    <property type="entry name" value="Glycosidases"/>
    <property type="match status" value="1"/>
</dbReference>
<dbReference type="Gene3D" id="2.10.10.20">
    <property type="entry name" value="Carbohydrate-binding module superfamily 5/12"/>
    <property type="match status" value="1"/>
</dbReference>
<dbReference type="PROSITE" id="PS50853">
    <property type="entry name" value="FN3"/>
    <property type="match status" value="1"/>
</dbReference>
<dbReference type="EMBL" id="NGKW01000001">
    <property type="protein sequence ID" value="OTN95889.1"/>
    <property type="molecule type" value="Genomic_DNA"/>
</dbReference>
<keyword evidence="3" id="KW-0732">Signal</keyword>
<organism evidence="5 6">
    <name type="scientific">Enterococcus faecium</name>
    <name type="common">Streptococcus faecium</name>
    <dbReference type="NCBI Taxonomy" id="1352"/>
    <lineage>
        <taxon>Bacteria</taxon>
        <taxon>Bacillati</taxon>
        <taxon>Bacillota</taxon>
        <taxon>Bacilli</taxon>
        <taxon>Lactobacillales</taxon>
        <taxon>Enterococcaceae</taxon>
        <taxon>Enterococcus</taxon>
    </lineage>
</organism>
<dbReference type="SMART" id="SM00495">
    <property type="entry name" value="ChtBD3"/>
    <property type="match status" value="1"/>
</dbReference>
<dbReference type="SUPFAM" id="SSF51055">
    <property type="entry name" value="Carbohydrate binding domain"/>
    <property type="match status" value="1"/>
</dbReference>
<dbReference type="CDD" id="cd12215">
    <property type="entry name" value="ChiC_BD"/>
    <property type="match status" value="1"/>
</dbReference>
<accession>A0A242BKI0</accession>
<keyword evidence="1" id="KW-0378">Hydrolase</keyword>
<proteinExistence type="predicted"/>
<dbReference type="GO" id="GO:0005576">
    <property type="term" value="C:extracellular region"/>
    <property type="evidence" value="ECO:0007669"/>
    <property type="project" value="InterPro"/>
</dbReference>
<dbReference type="GO" id="GO:0000272">
    <property type="term" value="P:polysaccharide catabolic process"/>
    <property type="evidence" value="ECO:0007669"/>
    <property type="project" value="UniProtKB-KW"/>
</dbReference>
<feature type="domain" description="Fibronectin type-III" evidence="4">
    <location>
        <begin position="377"/>
        <end position="465"/>
    </location>
</feature>
<dbReference type="GO" id="GO:0004553">
    <property type="term" value="F:hydrolase activity, hydrolyzing O-glycosyl compounds"/>
    <property type="evidence" value="ECO:0007669"/>
    <property type="project" value="InterPro"/>
</dbReference>